<keyword evidence="1" id="KW-0472">Membrane</keyword>
<feature type="transmembrane region" description="Helical" evidence="1">
    <location>
        <begin position="64"/>
        <end position="84"/>
    </location>
</feature>
<feature type="transmembrane region" description="Helical" evidence="1">
    <location>
        <begin position="118"/>
        <end position="136"/>
    </location>
</feature>
<keyword evidence="3" id="KW-1185">Reference proteome</keyword>
<evidence type="ECO:0000313" key="2">
    <source>
        <dbReference type="EMBL" id="MDD0986401.1"/>
    </source>
</evidence>
<dbReference type="PROSITE" id="PS51257">
    <property type="entry name" value="PROKAR_LIPOPROTEIN"/>
    <property type="match status" value="1"/>
</dbReference>
<feature type="transmembrane region" description="Helical" evidence="1">
    <location>
        <begin position="156"/>
        <end position="173"/>
    </location>
</feature>
<dbReference type="Proteomes" id="UP001148189">
    <property type="component" value="Unassembled WGS sequence"/>
</dbReference>
<reference evidence="2" key="1">
    <citation type="submission" date="2022-05" db="EMBL/GenBank/DDBJ databases">
        <title>Novel Pseudomonas spp. Isolated from a Rainbow Trout Aquaculture Facility.</title>
        <authorList>
            <person name="Testerman T."/>
            <person name="Graf J."/>
        </authorList>
    </citation>
    <scope>NUCLEOTIDE SEQUENCE</scope>
    <source>
        <strain evidence="2">ID1050</strain>
    </source>
</reference>
<organism evidence="2 3">
    <name type="scientific">Pseudomonas shahriarae</name>
    <dbReference type="NCBI Taxonomy" id="2745512"/>
    <lineage>
        <taxon>Bacteria</taxon>
        <taxon>Pseudomonadati</taxon>
        <taxon>Pseudomonadota</taxon>
        <taxon>Gammaproteobacteria</taxon>
        <taxon>Pseudomonadales</taxon>
        <taxon>Pseudomonadaceae</taxon>
        <taxon>Pseudomonas</taxon>
    </lineage>
</organism>
<protein>
    <submittedName>
        <fullName evidence="2">DUF2975 domain-containing protein</fullName>
    </submittedName>
</protein>
<dbReference type="EMBL" id="JAMDHD010000026">
    <property type="protein sequence ID" value="MDD0986401.1"/>
    <property type="molecule type" value="Genomic_DNA"/>
</dbReference>
<sequence length="186" mass="19936">MPINRLASFSQRMAALTLTLIACMLILNAALWVFPTLGSNDGLGLGFSLSGVMLTQLAVKIEVLAWWQILGAIVISSVPLIALASGLNHLRRLFQGYARSEYFSNNAAVHLGKVGRGVILWVVSSFLCTPILSILVTLHAPPGQRLLTISFTPADFIALFLAGCIAVIARILAQASEVSSENQTFV</sequence>
<keyword evidence="1" id="KW-0812">Transmembrane</keyword>
<gene>
    <name evidence="2" type="ORF">M5G21_15705</name>
</gene>
<name>A0ABT5NCX9_9PSED</name>
<evidence type="ECO:0000256" key="1">
    <source>
        <dbReference type="SAM" id="Phobius"/>
    </source>
</evidence>
<feature type="transmembrane region" description="Helical" evidence="1">
    <location>
        <begin position="12"/>
        <end position="34"/>
    </location>
</feature>
<evidence type="ECO:0000313" key="3">
    <source>
        <dbReference type="Proteomes" id="UP001148189"/>
    </source>
</evidence>
<comment type="caution">
    <text evidence="2">The sequence shown here is derived from an EMBL/GenBank/DDBJ whole genome shotgun (WGS) entry which is preliminary data.</text>
</comment>
<dbReference type="Pfam" id="PF11188">
    <property type="entry name" value="DUF2975"/>
    <property type="match status" value="1"/>
</dbReference>
<proteinExistence type="predicted"/>
<accession>A0ABT5NCX9</accession>
<keyword evidence="1" id="KW-1133">Transmembrane helix</keyword>
<dbReference type="InterPro" id="IPR021354">
    <property type="entry name" value="DUF2975"/>
</dbReference>
<dbReference type="GeneID" id="97825866"/>
<dbReference type="RefSeq" id="WP_057959273.1">
    <property type="nucleotide sequence ID" value="NZ_CP077085.1"/>
</dbReference>